<comment type="similarity">
    <text evidence="1">Belongs to the short-chain dehydrogenases/reductases (SDR) family.</text>
</comment>
<reference evidence="3 4" key="1">
    <citation type="journal article" date="2010" name="Stand. Genomic Sci.">
        <title>Complete genome sequence of Segniliparus rotundus type strain (CDC 1076).</title>
        <authorList>
            <person name="Sikorski J."/>
            <person name="Lapidus A."/>
            <person name="Copeland A."/>
            <person name="Misra M."/>
            <person name="Glavina Del Rio T."/>
            <person name="Nolan M."/>
            <person name="Lucas S."/>
            <person name="Chen F."/>
            <person name="Tice H."/>
            <person name="Cheng J.F."/>
            <person name="Jando M."/>
            <person name="Schneider S."/>
            <person name="Bruce D."/>
            <person name="Goodwin L."/>
            <person name="Pitluck S."/>
            <person name="Liolios K."/>
            <person name="Mikhailova N."/>
            <person name="Pati A."/>
            <person name="Ivanova N."/>
            <person name="Mavromatis K."/>
            <person name="Chen A."/>
            <person name="Palaniappan K."/>
            <person name="Chertkov O."/>
            <person name="Land M."/>
            <person name="Hauser L."/>
            <person name="Chang Y.J."/>
            <person name="Jeffries C.D."/>
            <person name="Brettin T."/>
            <person name="Detter J.C."/>
            <person name="Han C."/>
            <person name="Rohde M."/>
            <person name="Goker M."/>
            <person name="Bristow J."/>
            <person name="Eisen J.A."/>
            <person name="Markowitz V."/>
            <person name="Hugenholtz P."/>
            <person name="Kyrpides N.C."/>
            <person name="Klenk H.P."/>
        </authorList>
    </citation>
    <scope>NUCLEOTIDE SEQUENCE [LARGE SCALE GENOMIC DNA]</scope>
    <source>
        <strain evidence="4">ATCC BAA-972 / CDC 1076 / CIP 108378 / DSM 44985 / JCM 13578</strain>
    </source>
</reference>
<dbReference type="eggNOG" id="COG1028">
    <property type="taxonomic scope" value="Bacteria"/>
</dbReference>
<dbReference type="InterPro" id="IPR002347">
    <property type="entry name" value="SDR_fam"/>
</dbReference>
<dbReference type="Proteomes" id="UP000002247">
    <property type="component" value="Chromosome"/>
</dbReference>
<dbReference type="PANTHER" id="PTHR43639:SF1">
    <property type="entry name" value="SHORT-CHAIN DEHYDROGENASE_REDUCTASE FAMILY PROTEIN"/>
    <property type="match status" value="1"/>
</dbReference>
<dbReference type="HOGENOM" id="CLU_010194_32_0_11"/>
<dbReference type="AlphaFoldDB" id="D6Z7V8"/>
<sequence>MAEPQNPPRLDGAIALVTGASRGIGAQTAVALAAKGATVVVNYREKRKRADQIVEQIRANGGAAAALGGDVTDEADRARLISKIREQYGSLDLLILNASGGLEPGAAADYPMLINRDAQTRLLEQALAIMPRGSRVVFVTSHQAHFYPHKPVPEQYKPIAESKRAGEDAVLARIPALERQGVSLVVVSGDMIEGTTMVMLLGRRNPEEVEARKTAAGGLPTVEEFAAEIVAEAEAHVPNGHVRYVGGADWVEELAGGS</sequence>
<evidence type="ECO:0000256" key="2">
    <source>
        <dbReference type="ARBA" id="ARBA00023002"/>
    </source>
</evidence>
<keyword evidence="4" id="KW-1185">Reference proteome</keyword>
<dbReference type="InterPro" id="IPR036291">
    <property type="entry name" value="NAD(P)-bd_dom_sf"/>
</dbReference>
<protein>
    <submittedName>
        <fullName evidence="3">Short-chain dehydrogenase/reductase SDR</fullName>
    </submittedName>
</protein>
<dbReference type="STRING" id="640132.Srot_1576"/>
<dbReference type="PRINTS" id="PR00081">
    <property type="entry name" value="GDHRDH"/>
</dbReference>
<dbReference type="OrthoDB" id="4373846at2"/>
<accession>D6Z7V8</accession>
<dbReference type="Gene3D" id="3.40.50.720">
    <property type="entry name" value="NAD(P)-binding Rossmann-like Domain"/>
    <property type="match status" value="1"/>
</dbReference>
<dbReference type="SUPFAM" id="SSF51735">
    <property type="entry name" value="NAD(P)-binding Rossmann-fold domains"/>
    <property type="match status" value="1"/>
</dbReference>
<dbReference type="RefSeq" id="WP_013138491.1">
    <property type="nucleotide sequence ID" value="NC_014168.1"/>
</dbReference>
<dbReference type="PANTHER" id="PTHR43639">
    <property type="entry name" value="OXIDOREDUCTASE, SHORT-CHAIN DEHYDROGENASE/REDUCTASE FAMILY (AFU_ORTHOLOGUE AFUA_5G02870)"/>
    <property type="match status" value="1"/>
</dbReference>
<evidence type="ECO:0000313" key="3">
    <source>
        <dbReference type="EMBL" id="ADG98038.1"/>
    </source>
</evidence>
<proteinExistence type="inferred from homology"/>
<evidence type="ECO:0000256" key="1">
    <source>
        <dbReference type="ARBA" id="ARBA00006484"/>
    </source>
</evidence>
<dbReference type="GO" id="GO:0016491">
    <property type="term" value="F:oxidoreductase activity"/>
    <property type="evidence" value="ECO:0007669"/>
    <property type="project" value="UniProtKB-KW"/>
</dbReference>
<evidence type="ECO:0000313" key="4">
    <source>
        <dbReference type="Proteomes" id="UP000002247"/>
    </source>
</evidence>
<organism evidence="3 4">
    <name type="scientific">Segniliparus rotundus (strain ATCC BAA-972 / CDC 1076 / CIP 108378 / DSM 44985 / JCM 13578)</name>
    <dbReference type="NCBI Taxonomy" id="640132"/>
    <lineage>
        <taxon>Bacteria</taxon>
        <taxon>Bacillati</taxon>
        <taxon>Actinomycetota</taxon>
        <taxon>Actinomycetes</taxon>
        <taxon>Mycobacteriales</taxon>
        <taxon>Segniliparaceae</taxon>
        <taxon>Segniliparus</taxon>
    </lineage>
</organism>
<name>D6Z7V8_SEGRD</name>
<keyword evidence="2" id="KW-0560">Oxidoreductase</keyword>
<gene>
    <name evidence="3" type="ordered locus">Srot_1576</name>
</gene>
<dbReference type="Pfam" id="PF00106">
    <property type="entry name" value="adh_short"/>
    <property type="match status" value="1"/>
</dbReference>
<dbReference type="EMBL" id="CP001958">
    <property type="protein sequence ID" value="ADG98038.1"/>
    <property type="molecule type" value="Genomic_DNA"/>
</dbReference>
<dbReference type="KEGG" id="srt:Srot_1576"/>
<dbReference type="NCBIfam" id="NF005868">
    <property type="entry name" value="PRK07806.1"/>
    <property type="match status" value="1"/>
</dbReference>